<feature type="transmembrane region" description="Helical" evidence="8">
    <location>
        <begin position="39"/>
        <end position="56"/>
    </location>
</feature>
<protein>
    <submittedName>
        <fullName evidence="9">Quaternary ammonium compound-resistance protein SugE</fullName>
    </submittedName>
</protein>
<feature type="transmembrane region" description="Helical" evidence="8">
    <location>
        <begin position="91"/>
        <end position="112"/>
    </location>
</feature>
<dbReference type="GO" id="GO:0005886">
    <property type="term" value="C:plasma membrane"/>
    <property type="evidence" value="ECO:0007669"/>
    <property type="project" value="UniProtKB-SubCell"/>
</dbReference>
<organism evidence="9 10">
    <name type="scientific">Raineyella antarctica</name>
    <dbReference type="NCBI Taxonomy" id="1577474"/>
    <lineage>
        <taxon>Bacteria</taxon>
        <taxon>Bacillati</taxon>
        <taxon>Actinomycetota</taxon>
        <taxon>Actinomycetes</taxon>
        <taxon>Propionibacteriales</taxon>
        <taxon>Propionibacteriaceae</taxon>
        <taxon>Raineyella</taxon>
    </lineage>
</organism>
<evidence type="ECO:0000313" key="9">
    <source>
        <dbReference type="EMBL" id="SDB90322.1"/>
    </source>
</evidence>
<comment type="subcellular location">
    <subcellularLocation>
        <location evidence="1 7">Cell membrane</location>
        <topology evidence="1 7">Multi-pass membrane protein</topology>
    </subcellularLocation>
</comment>
<evidence type="ECO:0000256" key="6">
    <source>
        <dbReference type="ARBA" id="ARBA00023136"/>
    </source>
</evidence>
<keyword evidence="4 7" id="KW-0812">Transmembrane</keyword>
<dbReference type="PANTHER" id="PTHR30561">
    <property type="entry name" value="SMR FAMILY PROTON-DEPENDENT DRUG EFFLUX TRANSPORTER SUGE"/>
    <property type="match status" value="1"/>
</dbReference>
<name>A0A1G6H7T8_9ACTN</name>
<evidence type="ECO:0000256" key="1">
    <source>
        <dbReference type="ARBA" id="ARBA00004651"/>
    </source>
</evidence>
<feature type="transmembrane region" description="Helical" evidence="8">
    <location>
        <begin position="12"/>
        <end position="33"/>
    </location>
</feature>
<dbReference type="EMBL" id="FMYF01000007">
    <property type="protein sequence ID" value="SDB90322.1"/>
    <property type="molecule type" value="Genomic_DNA"/>
</dbReference>
<keyword evidence="2" id="KW-0813">Transport</keyword>
<dbReference type="InterPro" id="IPR037185">
    <property type="entry name" value="EmrE-like"/>
</dbReference>
<dbReference type="RefSeq" id="WP_092611260.1">
    <property type="nucleotide sequence ID" value="NZ_FMYF01000007.1"/>
</dbReference>
<dbReference type="Proteomes" id="UP000199086">
    <property type="component" value="Unassembled WGS sequence"/>
</dbReference>
<evidence type="ECO:0000256" key="5">
    <source>
        <dbReference type="ARBA" id="ARBA00022989"/>
    </source>
</evidence>
<evidence type="ECO:0000313" key="10">
    <source>
        <dbReference type="Proteomes" id="UP000199086"/>
    </source>
</evidence>
<dbReference type="PANTHER" id="PTHR30561:SF0">
    <property type="entry name" value="GUANIDINIUM EXPORTER"/>
    <property type="match status" value="1"/>
</dbReference>
<evidence type="ECO:0000256" key="2">
    <source>
        <dbReference type="ARBA" id="ARBA00022448"/>
    </source>
</evidence>
<keyword evidence="10" id="KW-1185">Reference proteome</keyword>
<evidence type="ECO:0000256" key="4">
    <source>
        <dbReference type="ARBA" id="ARBA00022692"/>
    </source>
</evidence>
<evidence type="ECO:0000256" key="3">
    <source>
        <dbReference type="ARBA" id="ARBA00022475"/>
    </source>
</evidence>
<dbReference type="AlphaFoldDB" id="A0A1G6H7T8"/>
<accession>A0A1G6H7T8</accession>
<dbReference type="InterPro" id="IPR045324">
    <property type="entry name" value="Small_multidrug_res"/>
</dbReference>
<proteinExistence type="inferred from homology"/>
<reference evidence="9 10" key="1">
    <citation type="submission" date="2016-06" db="EMBL/GenBank/DDBJ databases">
        <authorList>
            <person name="Olsen C.W."/>
            <person name="Carey S."/>
            <person name="Hinshaw L."/>
            <person name="Karasin A.I."/>
        </authorList>
    </citation>
    <scope>NUCLEOTIDE SEQUENCE [LARGE SCALE GENOMIC DNA]</scope>
    <source>
        <strain evidence="9 10">LZ-22</strain>
    </source>
</reference>
<keyword evidence="6 8" id="KW-0472">Membrane</keyword>
<feature type="transmembrane region" description="Helical" evidence="8">
    <location>
        <begin position="68"/>
        <end position="85"/>
    </location>
</feature>
<dbReference type="OrthoDB" id="21828at2"/>
<sequence>MTSAPREGRWAWPALVGSGVLEAVWATAMGASAGFTRPGATTVFAIALVMSVLGLGSAMRHIPTGTAYAVWTAIGSVLTVSWGIVQGTQPAQPLTVVFLAGIIGCVLGLHALENREARHRHRAGGVPDPLVPPAPGD</sequence>
<dbReference type="Pfam" id="PF00893">
    <property type="entry name" value="Multi_Drug_Res"/>
    <property type="match status" value="1"/>
</dbReference>
<dbReference type="STRING" id="1577474.GA0111570_10799"/>
<dbReference type="InterPro" id="IPR000390">
    <property type="entry name" value="Small_drug/metabolite_transptr"/>
</dbReference>
<evidence type="ECO:0000256" key="8">
    <source>
        <dbReference type="SAM" id="Phobius"/>
    </source>
</evidence>
<gene>
    <name evidence="9" type="ORF">GA0111570_10799</name>
</gene>
<dbReference type="GO" id="GO:0022857">
    <property type="term" value="F:transmembrane transporter activity"/>
    <property type="evidence" value="ECO:0007669"/>
    <property type="project" value="InterPro"/>
</dbReference>
<comment type="similarity">
    <text evidence="7">Belongs to the drug/metabolite transporter (DMT) superfamily. Small multidrug resistance (SMR) (TC 2.A.7.1) family.</text>
</comment>
<evidence type="ECO:0000256" key="7">
    <source>
        <dbReference type="RuleBase" id="RU003942"/>
    </source>
</evidence>
<keyword evidence="5 8" id="KW-1133">Transmembrane helix</keyword>
<keyword evidence="3" id="KW-1003">Cell membrane</keyword>
<dbReference type="SUPFAM" id="SSF103481">
    <property type="entry name" value="Multidrug resistance efflux transporter EmrE"/>
    <property type="match status" value="1"/>
</dbReference>
<dbReference type="Gene3D" id="1.10.3730.20">
    <property type="match status" value="1"/>
</dbReference>